<keyword evidence="4" id="KW-0326">Glycosidase</keyword>
<dbReference type="RefSeq" id="WP_197659734.1">
    <property type="nucleotide sequence ID" value="NZ_JAEAGR010000001.1"/>
</dbReference>
<dbReference type="AlphaFoldDB" id="A0A8J7HB23"/>
<organism evidence="7 8">
    <name type="scientific">Mobilitalea sibirica</name>
    <dbReference type="NCBI Taxonomy" id="1462919"/>
    <lineage>
        <taxon>Bacteria</taxon>
        <taxon>Bacillati</taxon>
        <taxon>Bacillota</taxon>
        <taxon>Clostridia</taxon>
        <taxon>Lachnospirales</taxon>
        <taxon>Lachnospiraceae</taxon>
        <taxon>Mobilitalea</taxon>
    </lineage>
</organism>
<name>A0A8J7HB23_9FIRM</name>
<dbReference type="Proteomes" id="UP000623269">
    <property type="component" value="Unassembled WGS sequence"/>
</dbReference>
<accession>A0A8J7HB23</accession>
<dbReference type="Gene3D" id="3.40.50.1700">
    <property type="entry name" value="Glycoside hydrolase family 3 C-terminal domain"/>
    <property type="match status" value="1"/>
</dbReference>
<dbReference type="Pfam" id="PF00933">
    <property type="entry name" value="Glyco_hydro_3"/>
    <property type="match status" value="1"/>
</dbReference>
<comment type="similarity">
    <text evidence="1 4">Belongs to the glycosyl hydrolase 3 family.</text>
</comment>
<dbReference type="Pfam" id="PF14310">
    <property type="entry name" value="Fn3-like"/>
    <property type="match status" value="1"/>
</dbReference>
<dbReference type="InterPro" id="IPR050288">
    <property type="entry name" value="Cellulose_deg_GH3"/>
</dbReference>
<sequence>MSDKSYGEINQKKDSRRMEASDLVKQMTLEEKAGLCSGEDRWYLKSVERLGVCSIMMCDGPHGLRKEISYQDNLAFSDSVPAVCFPTASALACSFDRDLAYEIGIALGEECQKEGVSVLLGPGVNQKRSPLCGRNFEYFSEDPYVSGEMAAAMISGVQSQGVGTSLKHFAVNNQEKRRMTVSAIVDERALRETYLKAFEIAVKKGKPWTVMCAYNQLNGTYCSENTYLLTDILREEWGYEGVVVSDWGAVNDRVLGLAAGLDIEMPGSNGYNDKKIIEAVRKKTLPEEYLDRTACKVTELILKASDNKKEGFTCDMDTHHQLAIRAATESAVLLKNEDDILPGNPEQKAVVIGALAKEPRYQGAGSSKIHPYQLDMPWEALKEYGTMEYAQGYLANSVGKKDSTKEEALKKEAIRICKGKDIVYFFAGLTEGYESEGFDRETMDLPENQNRLIEAVASINPNIVVILSGGAPTRLPWVSKVKGILVSYLGGEGNGKAIADLLMGKAVPCGKLAETWPLELSDTPAYHNFPGGRTTVEYRESVYVGYRYYEAAQKPVLYPFGHGLSYTTFHYSNLEINQDEYHYGDKLILSFDITNTGSWEAKEVAFVFVAHKNKKVFMPVKELRAFNKISLKPGEKKQIEITLDTHEFAYYNTAIHDWYCDSGEYKIMICSSLTDCHLQKTVNLISPKVKQPDYREKLPSYYSLKNEELVLSDNEFEHLYGQELIPGDLLPTRPYNLDHTLMDVRHTLFGKLFIFIIKKMVKKNSFGSKENYAMMISMVLEMPFHSMVPSGGGIITDQMLEGILDIFNGHRIKGIFKIIRHKRG</sequence>
<dbReference type="InterPro" id="IPR019800">
    <property type="entry name" value="Glyco_hydro_3_AS"/>
</dbReference>
<dbReference type="GO" id="GO:0008422">
    <property type="term" value="F:beta-glucosidase activity"/>
    <property type="evidence" value="ECO:0007669"/>
    <property type="project" value="UniProtKB-ARBA"/>
</dbReference>
<dbReference type="PANTHER" id="PTHR42715">
    <property type="entry name" value="BETA-GLUCOSIDASE"/>
    <property type="match status" value="1"/>
</dbReference>
<protein>
    <submittedName>
        <fullName evidence="7">Glycoside hydrolase family 3 C-terminal domain-containing protein</fullName>
    </submittedName>
</protein>
<feature type="domain" description="Fibronectin type III-like" evidence="6">
    <location>
        <begin position="603"/>
        <end position="673"/>
    </location>
</feature>
<keyword evidence="8" id="KW-1185">Reference proteome</keyword>
<dbReference type="InterPro" id="IPR036962">
    <property type="entry name" value="Glyco_hydro_3_N_sf"/>
</dbReference>
<dbReference type="Gene3D" id="2.60.40.10">
    <property type="entry name" value="Immunoglobulins"/>
    <property type="match status" value="1"/>
</dbReference>
<reference evidence="7" key="1">
    <citation type="submission" date="2020-12" db="EMBL/GenBank/DDBJ databases">
        <title>M. sibirica DSM 26468T genome.</title>
        <authorList>
            <person name="Thieme N."/>
            <person name="Rettenmaier R."/>
            <person name="Zverlov V."/>
            <person name="Liebl W."/>
        </authorList>
    </citation>
    <scope>NUCLEOTIDE SEQUENCE</scope>
    <source>
        <strain evidence="7">DSM 26468</strain>
    </source>
</reference>
<dbReference type="PANTHER" id="PTHR42715:SF10">
    <property type="entry name" value="BETA-GLUCOSIDASE"/>
    <property type="match status" value="1"/>
</dbReference>
<dbReference type="FunFam" id="2.60.40.10:FF:000495">
    <property type="entry name" value="Periplasmic beta-glucosidase"/>
    <property type="match status" value="1"/>
</dbReference>
<evidence type="ECO:0000256" key="5">
    <source>
        <dbReference type="SAM" id="MobiDB-lite"/>
    </source>
</evidence>
<comment type="caution">
    <text evidence="7">The sequence shown here is derived from an EMBL/GenBank/DDBJ whole genome shotgun (WGS) entry which is preliminary data.</text>
</comment>
<evidence type="ECO:0000256" key="1">
    <source>
        <dbReference type="ARBA" id="ARBA00005336"/>
    </source>
</evidence>
<evidence type="ECO:0000313" key="8">
    <source>
        <dbReference type="Proteomes" id="UP000623269"/>
    </source>
</evidence>
<evidence type="ECO:0000256" key="4">
    <source>
        <dbReference type="RuleBase" id="RU361161"/>
    </source>
</evidence>
<evidence type="ECO:0000256" key="2">
    <source>
        <dbReference type="ARBA" id="ARBA00022801"/>
    </source>
</evidence>
<gene>
    <name evidence="7" type="ORF">I5677_01255</name>
</gene>
<dbReference type="GO" id="GO:0005975">
    <property type="term" value="P:carbohydrate metabolic process"/>
    <property type="evidence" value="ECO:0007669"/>
    <property type="project" value="InterPro"/>
</dbReference>
<dbReference type="InterPro" id="IPR001764">
    <property type="entry name" value="Glyco_hydro_3_N"/>
</dbReference>
<dbReference type="PRINTS" id="PR00133">
    <property type="entry name" value="GLHYDRLASE3"/>
</dbReference>
<dbReference type="Pfam" id="PF01915">
    <property type="entry name" value="Glyco_hydro_3_C"/>
    <property type="match status" value="1"/>
</dbReference>
<keyword evidence="3" id="KW-0119">Carbohydrate metabolism</keyword>
<dbReference type="PROSITE" id="PS00775">
    <property type="entry name" value="GLYCOSYL_HYDROL_F3"/>
    <property type="match status" value="1"/>
</dbReference>
<evidence type="ECO:0000313" key="7">
    <source>
        <dbReference type="EMBL" id="MBH1939517.1"/>
    </source>
</evidence>
<dbReference type="SUPFAM" id="SSF51445">
    <property type="entry name" value="(Trans)glycosidases"/>
    <property type="match status" value="1"/>
</dbReference>
<proteinExistence type="inferred from homology"/>
<dbReference type="InterPro" id="IPR017853">
    <property type="entry name" value="GH"/>
</dbReference>
<dbReference type="SMART" id="SM01217">
    <property type="entry name" value="Fn3_like"/>
    <property type="match status" value="1"/>
</dbReference>
<keyword evidence="2 4" id="KW-0378">Hydrolase</keyword>
<dbReference type="InterPro" id="IPR013783">
    <property type="entry name" value="Ig-like_fold"/>
</dbReference>
<evidence type="ECO:0000256" key="3">
    <source>
        <dbReference type="ARBA" id="ARBA00023277"/>
    </source>
</evidence>
<dbReference type="InterPro" id="IPR002772">
    <property type="entry name" value="Glyco_hydro_3_C"/>
</dbReference>
<dbReference type="InterPro" id="IPR026891">
    <property type="entry name" value="Fn3-like"/>
</dbReference>
<feature type="region of interest" description="Disordered" evidence="5">
    <location>
        <begin position="1"/>
        <end position="20"/>
    </location>
</feature>
<dbReference type="Gene3D" id="3.20.20.300">
    <property type="entry name" value="Glycoside hydrolase, family 3, N-terminal domain"/>
    <property type="match status" value="1"/>
</dbReference>
<dbReference type="EMBL" id="JAEAGR010000001">
    <property type="protein sequence ID" value="MBH1939517.1"/>
    <property type="molecule type" value="Genomic_DNA"/>
</dbReference>
<dbReference type="InterPro" id="IPR036881">
    <property type="entry name" value="Glyco_hydro_3_C_sf"/>
</dbReference>
<evidence type="ECO:0000259" key="6">
    <source>
        <dbReference type="SMART" id="SM01217"/>
    </source>
</evidence>
<dbReference type="SUPFAM" id="SSF52279">
    <property type="entry name" value="Beta-D-glucan exohydrolase, C-terminal domain"/>
    <property type="match status" value="1"/>
</dbReference>